<evidence type="ECO:0000256" key="1">
    <source>
        <dbReference type="ARBA" id="ARBA00004167"/>
    </source>
</evidence>
<dbReference type="AlphaFoldDB" id="A0A8B8L4B9"/>
<feature type="chain" id="PRO_5034282200" evidence="3">
    <location>
        <begin position="22"/>
        <end position="211"/>
    </location>
</feature>
<protein>
    <submittedName>
        <fullName evidence="6">Wall-associated receptor kinase-like 20</fullName>
    </submittedName>
</protein>
<dbReference type="PANTHER" id="PTHR33355:SF14">
    <property type="entry name" value="WALL-ASSOCIATED RECEPTOR KINASE GALACTURONAN-BINDING DOMAIN-CONTAINING PROTEIN"/>
    <property type="match status" value="1"/>
</dbReference>
<keyword evidence="5" id="KW-1185">Reference proteome</keyword>
<dbReference type="KEGG" id="aprc:113861104"/>
<dbReference type="GO" id="GO:0030247">
    <property type="term" value="F:polysaccharide binding"/>
    <property type="evidence" value="ECO:0007669"/>
    <property type="project" value="InterPro"/>
</dbReference>
<keyword evidence="2 3" id="KW-0732">Signal</keyword>
<evidence type="ECO:0000256" key="3">
    <source>
        <dbReference type="SAM" id="SignalP"/>
    </source>
</evidence>
<dbReference type="PANTHER" id="PTHR33355">
    <property type="entry name" value="WALL-ASSOCIATED RECEPTOR KINASE CARBOXY-TERMINAL PROTEIN-RELATED"/>
    <property type="match status" value="1"/>
</dbReference>
<name>A0A8B8L4B9_ABRPR</name>
<reference evidence="5" key="1">
    <citation type="journal article" date="2019" name="Toxins">
        <title>Detection of Abrin-Like and Prepropulchellin-Like Toxin Genes and Transcripts Using Whole Genome Sequencing and Full-Length Transcript Sequencing of Abrus precatorius.</title>
        <authorList>
            <person name="Hovde B.T."/>
            <person name="Daligault H.E."/>
            <person name="Hanschen E.R."/>
            <person name="Kunde Y.A."/>
            <person name="Johnson M.B."/>
            <person name="Starkenburg S.R."/>
            <person name="Johnson S.L."/>
        </authorList>
    </citation>
    <scope>NUCLEOTIDE SEQUENCE [LARGE SCALE GENOMIC DNA]</scope>
</reference>
<reference evidence="6" key="2">
    <citation type="submission" date="2025-08" db="UniProtKB">
        <authorList>
            <consortium name="RefSeq"/>
        </authorList>
    </citation>
    <scope>IDENTIFICATION</scope>
    <source>
        <tissue evidence="6">Young leaves</tissue>
    </source>
</reference>
<organism evidence="5 6">
    <name type="scientific">Abrus precatorius</name>
    <name type="common">Indian licorice</name>
    <name type="synonym">Glycine abrus</name>
    <dbReference type="NCBI Taxonomy" id="3816"/>
    <lineage>
        <taxon>Eukaryota</taxon>
        <taxon>Viridiplantae</taxon>
        <taxon>Streptophyta</taxon>
        <taxon>Embryophyta</taxon>
        <taxon>Tracheophyta</taxon>
        <taxon>Spermatophyta</taxon>
        <taxon>Magnoliopsida</taxon>
        <taxon>eudicotyledons</taxon>
        <taxon>Gunneridae</taxon>
        <taxon>Pentapetalae</taxon>
        <taxon>rosids</taxon>
        <taxon>fabids</taxon>
        <taxon>Fabales</taxon>
        <taxon>Fabaceae</taxon>
        <taxon>Papilionoideae</taxon>
        <taxon>50 kb inversion clade</taxon>
        <taxon>NPAAA clade</taxon>
        <taxon>indigoferoid/millettioid clade</taxon>
        <taxon>Abreae</taxon>
        <taxon>Abrus</taxon>
    </lineage>
</organism>
<feature type="domain" description="Wall-associated receptor kinase galacturonan-binding" evidence="4">
    <location>
        <begin position="28"/>
        <end position="84"/>
    </location>
</feature>
<dbReference type="OrthoDB" id="1466077at2759"/>
<dbReference type="GeneID" id="113861104"/>
<dbReference type="Proteomes" id="UP000694853">
    <property type="component" value="Unplaced"/>
</dbReference>
<evidence type="ECO:0000313" key="6">
    <source>
        <dbReference type="RefSeq" id="XP_027349519.1"/>
    </source>
</evidence>
<feature type="signal peptide" evidence="3">
    <location>
        <begin position="1"/>
        <end position="21"/>
    </location>
</feature>
<dbReference type="InterPro" id="IPR025287">
    <property type="entry name" value="WAK_GUB"/>
</dbReference>
<accession>A0A8B8L4B9</accession>
<evidence type="ECO:0000259" key="4">
    <source>
        <dbReference type="Pfam" id="PF13947"/>
    </source>
</evidence>
<dbReference type="RefSeq" id="XP_027349519.1">
    <property type="nucleotide sequence ID" value="XM_027493718.1"/>
</dbReference>
<sequence>MAVTLLLFVLTVLGLGPVINASVLNNACSDCGDSEVPYPLSTNEYCGDKRYKIFCNNGKLEFLSTTGTFYKILRIDPSANKLVISPPPILENTCFSSDLLGGGLVLDETLPFNISTHNTVMLFNCSDNILLSPLNCSSKSFCRQFEEKVEEGSGCMDTLCCHYLKDSAMNSHKIRLRVGSCTAYTCLVDYRPDDPLDTWNYGIELQWLSPN</sequence>
<evidence type="ECO:0000313" key="5">
    <source>
        <dbReference type="Proteomes" id="UP000694853"/>
    </source>
</evidence>
<dbReference type="GO" id="GO:0016020">
    <property type="term" value="C:membrane"/>
    <property type="evidence" value="ECO:0007669"/>
    <property type="project" value="UniProtKB-SubCell"/>
</dbReference>
<gene>
    <name evidence="6" type="primary">LOC113861104</name>
</gene>
<evidence type="ECO:0000256" key="2">
    <source>
        <dbReference type="ARBA" id="ARBA00022729"/>
    </source>
</evidence>
<comment type="subcellular location">
    <subcellularLocation>
        <location evidence="1">Membrane</location>
        <topology evidence="1">Single-pass membrane protein</topology>
    </subcellularLocation>
</comment>
<proteinExistence type="predicted"/>
<dbReference type="Pfam" id="PF13947">
    <property type="entry name" value="GUB_WAK_bind"/>
    <property type="match status" value="1"/>
</dbReference>